<dbReference type="InterPro" id="IPR011761">
    <property type="entry name" value="ATP-grasp"/>
</dbReference>
<dbReference type="GO" id="GO:0005524">
    <property type="term" value="F:ATP binding"/>
    <property type="evidence" value="ECO:0007669"/>
    <property type="project" value="UniProtKB-UniRule"/>
</dbReference>
<sequence>MDILFISGIANDNKVSAVLDKNGRFQYLLNGSSSVAPHMENITEFKSHRFILGGTGGHQRYGFQFHPAVIFNEISDPDTHSHSLGRCIDFCNQQKAPVLNRPEAIQQTRRDLVTEALNDIPGVETPKTIRFSPKTPEDVRKQINAHFTGPVLLREAGTHGGKSLTKIDSLYNIEQQLYPFALDGRPYYLIEFRNFVSGDGFYRKFRIVVIEGVPYLRHMLINDHWMVHRTAREFMSSRKALQEEEKQWIETFYKKPPVELTSKIMKIADRLKLDYFGIDCNLDEDGNMLIFEANANMNILINTQPSPNLWDAPISAIHEHLKAVILARTKA</sequence>
<dbReference type="AlphaFoldDB" id="A0A081KC40"/>
<dbReference type="Gene3D" id="3.30.470.20">
    <property type="entry name" value="ATP-grasp fold, B domain"/>
    <property type="match status" value="1"/>
</dbReference>
<evidence type="ECO:0000256" key="1">
    <source>
        <dbReference type="PROSITE-ProRule" id="PRU00409"/>
    </source>
</evidence>
<accession>A0A081KC40</accession>
<dbReference type="eggNOG" id="COG0189">
    <property type="taxonomic scope" value="Bacteria"/>
</dbReference>
<keyword evidence="4" id="KW-1185">Reference proteome</keyword>
<feature type="domain" description="ATP-grasp" evidence="2">
    <location>
        <begin position="115"/>
        <end position="325"/>
    </location>
</feature>
<protein>
    <recommendedName>
        <fullName evidence="2">ATP-grasp domain-containing protein</fullName>
    </recommendedName>
</protein>
<gene>
    <name evidence="3" type="ORF">GV64_14070</name>
</gene>
<evidence type="ECO:0000259" key="2">
    <source>
        <dbReference type="PROSITE" id="PS50975"/>
    </source>
</evidence>
<dbReference type="SUPFAM" id="SSF56059">
    <property type="entry name" value="Glutathione synthetase ATP-binding domain-like"/>
    <property type="match status" value="1"/>
</dbReference>
<evidence type="ECO:0000313" key="4">
    <source>
        <dbReference type="Proteomes" id="UP000027997"/>
    </source>
</evidence>
<name>A0A081KC40_9GAMM</name>
<reference evidence="3 4" key="1">
    <citation type="submission" date="2014-06" db="EMBL/GenBank/DDBJ databases">
        <title>Whole Genome Sequences of Three Symbiotic Endozoicomonas Bacteria.</title>
        <authorList>
            <person name="Neave M.J."/>
            <person name="Apprill A."/>
            <person name="Voolstra C.R."/>
        </authorList>
    </citation>
    <scope>NUCLEOTIDE SEQUENCE [LARGE SCALE GENOMIC DNA]</scope>
    <source>
        <strain evidence="3 4">DSM 22380</strain>
    </source>
</reference>
<keyword evidence="1" id="KW-0067">ATP-binding</keyword>
<dbReference type="STRING" id="305900.GV64_14070"/>
<organism evidence="3 4">
    <name type="scientific">Endozoicomonas elysicola</name>
    <dbReference type="NCBI Taxonomy" id="305900"/>
    <lineage>
        <taxon>Bacteria</taxon>
        <taxon>Pseudomonadati</taxon>
        <taxon>Pseudomonadota</taxon>
        <taxon>Gammaproteobacteria</taxon>
        <taxon>Oceanospirillales</taxon>
        <taxon>Endozoicomonadaceae</taxon>
        <taxon>Endozoicomonas</taxon>
    </lineage>
</organism>
<evidence type="ECO:0000313" key="3">
    <source>
        <dbReference type="EMBL" id="KEI71716.1"/>
    </source>
</evidence>
<dbReference type="GO" id="GO:0046872">
    <property type="term" value="F:metal ion binding"/>
    <property type="evidence" value="ECO:0007669"/>
    <property type="project" value="InterPro"/>
</dbReference>
<dbReference type="EMBL" id="JOJP01000001">
    <property type="protein sequence ID" value="KEI71716.1"/>
    <property type="molecule type" value="Genomic_DNA"/>
</dbReference>
<comment type="caution">
    <text evidence="3">The sequence shown here is derived from an EMBL/GenBank/DDBJ whole genome shotgun (WGS) entry which is preliminary data.</text>
</comment>
<dbReference type="Proteomes" id="UP000027997">
    <property type="component" value="Unassembled WGS sequence"/>
</dbReference>
<proteinExistence type="predicted"/>
<keyword evidence="1" id="KW-0547">Nucleotide-binding</keyword>
<dbReference type="PROSITE" id="PS50975">
    <property type="entry name" value="ATP_GRASP"/>
    <property type="match status" value="1"/>
</dbReference>
<dbReference type="RefSeq" id="WP_020583419.1">
    <property type="nucleotide sequence ID" value="NZ_JOJP01000001.1"/>
</dbReference>